<geneLocation type="plasmid" evidence="11 12">
    <name>p5</name>
</geneLocation>
<organism evidence="11 12">
    <name type="scientific">Rhizobium oryzihabitans</name>
    <dbReference type="NCBI Taxonomy" id="2267833"/>
    <lineage>
        <taxon>Bacteria</taxon>
        <taxon>Pseudomonadati</taxon>
        <taxon>Pseudomonadota</taxon>
        <taxon>Alphaproteobacteria</taxon>
        <taxon>Hyphomicrobiales</taxon>
        <taxon>Rhizobiaceae</taxon>
        <taxon>Rhizobium/Agrobacterium group</taxon>
        <taxon>Rhizobium</taxon>
    </lineage>
</organism>
<evidence type="ECO:0000256" key="1">
    <source>
        <dbReference type="ARBA" id="ARBA00000971"/>
    </source>
</evidence>
<protein>
    <recommendedName>
        <fullName evidence="4">Parvulin-like PPIase</fullName>
        <ecNumber evidence="3">5.2.1.8</ecNumber>
    </recommendedName>
    <alternativeName>
        <fullName evidence="6">Peptidyl-prolyl cis-trans isomerase plp</fullName>
    </alternativeName>
    <alternativeName>
        <fullName evidence="7">Rotamase plp</fullName>
    </alternativeName>
</protein>
<dbReference type="Gene3D" id="3.10.50.40">
    <property type="match status" value="1"/>
</dbReference>
<dbReference type="EC" id="5.2.1.8" evidence="3"/>
<name>A0A7L5BRN7_9HYPH</name>
<evidence type="ECO:0000256" key="7">
    <source>
        <dbReference type="ARBA" id="ARBA00031484"/>
    </source>
</evidence>
<keyword evidence="8 11" id="KW-0413">Isomerase</keyword>
<dbReference type="PROSITE" id="PS50198">
    <property type="entry name" value="PPIC_PPIASE_2"/>
    <property type="match status" value="1"/>
</dbReference>
<dbReference type="Proteomes" id="UP000464865">
    <property type="component" value="Plasmid p5"/>
</dbReference>
<comment type="similarity">
    <text evidence="2">Belongs to the PpiC/parvulin rotamase family.</text>
</comment>
<evidence type="ECO:0000259" key="10">
    <source>
        <dbReference type="PROSITE" id="PS50198"/>
    </source>
</evidence>
<keyword evidence="11" id="KW-0614">Plasmid</keyword>
<keyword evidence="9" id="KW-0732">Signal</keyword>
<evidence type="ECO:0000256" key="8">
    <source>
        <dbReference type="PROSITE-ProRule" id="PRU00278"/>
    </source>
</evidence>
<dbReference type="InterPro" id="IPR046357">
    <property type="entry name" value="PPIase_dom_sf"/>
</dbReference>
<sequence length="291" mass="31167">MIHHPRHAFIITTIALLCATTAFSQDTAKDVAARVNGAEITQSDVAFAAPLFGDPAPNISPEARTSAVVDALVDIKLLAEAARKAGIDKDPEYQRQLNFLSEQALRSTYLSQQLDKAVSDAAIRKIYDQQVAAIPPSEEIKLSHILLKSREDATAVIAALTAGESFKTLAASRSTDTVTGSKGGDLGFRPRQALPAEINTALDGLKPGDFAKTPVETAFGFHVVRLDEMRNTPPPSFETVAPQIRQSLETAEIRRIVTGLRSSAKVEKLVPDVALPAASDDGHNHDGQNAE</sequence>
<evidence type="ECO:0000256" key="5">
    <source>
        <dbReference type="ARBA" id="ARBA00023110"/>
    </source>
</evidence>
<dbReference type="GO" id="GO:0003755">
    <property type="term" value="F:peptidyl-prolyl cis-trans isomerase activity"/>
    <property type="evidence" value="ECO:0007669"/>
    <property type="project" value="UniProtKB-KW"/>
</dbReference>
<dbReference type="SUPFAM" id="SSF109998">
    <property type="entry name" value="Triger factor/SurA peptide-binding domain-like"/>
    <property type="match status" value="1"/>
</dbReference>
<reference evidence="11 12" key="1">
    <citation type="submission" date="2020-02" db="EMBL/GenBank/DDBJ databases">
        <title>Plant-Promoting Endophytic Bacterium Rhizobium oryzihabitans sp. nov., Isolated from the Root of Rice.</title>
        <authorList>
            <person name="zhao J."/>
            <person name="Zhang G."/>
        </authorList>
    </citation>
    <scope>NUCLEOTIDE SEQUENCE [LARGE SCALE GENOMIC DNA]</scope>
    <source>
        <strain evidence="11 12">M15</strain>
        <plasmid evidence="11 12">p5</plasmid>
    </source>
</reference>
<evidence type="ECO:0000256" key="3">
    <source>
        <dbReference type="ARBA" id="ARBA00013194"/>
    </source>
</evidence>
<dbReference type="InterPro" id="IPR000297">
    <property type="entry name" value="PPIase_PpiC"/>
</dbReference>
<dbReference type="RefSeq" id="WP_003501213.1">
    <property type="nucleotide sequence ID" value="NZ_CP048637.1"/>
</dbReference>
<feature type="chain" id="PRO_5029476359" description="Parvulin-like PPIase" evidence="9">
    <location>
        <begin position="25"/>
        <end position="291"/>
    </location>
</feature>
<evidence type="ECO:0000256" key="4">
    <source>
        <dbReference type="ARBA" id="ARBA00018370"/>
    </source>
</evidence>
<dbReference type="AlphaFoldDB" id="A0A7L5BRN7"/>
<dbReference type="PANTHER" id="PTHR47245:SF2">
    <property type="entry name" value="PEPTIDYL-PROLYL CIS-TRANS ISOMERASE HP_0175-RELATED"/>
    <property type="match status" value="1"/>
</dbReference>
<keyword evidence="12" id="KW-1185">Reference proteome</keyword>
<feature type="domain" description="PpiC" evidence="10">
    <location>
        <begin position="137"/>
        <end position="228"/>
    </location>
</feature>
<evidence type="ECO:0000313" key="12">
    <source>
        <dbReference type="Proteomes" id="UP000464865"/>
    </source>
</evidence>
<evidence type="ECO:0000313" key="11">
    <source>
        <dbReference type="EMBL" id="QIB41336.1"/>
    </source>
</evidence>
<accession>A0A7L5BRN7</accession>
<dbReference type="Pfam" id="PF13145">
    <property type="entry name" value="Rotamase_2"/>
    <property type="match status" value="1"/>
</dbReference>
<gene>
    <name evidence="11" type="ORF">G3A56_26300</name>
</gene>
<evidence type="ECO:0000256" key="6">
    <source>
        <dbReference type="ARBA" id="ARBA00030642"/>
    </source>
</evidence>
<dbReference type="SUPFAM" id="SSF54534">
    <property type="entry name" value="FKBP-like"/>
    <property type="match status" value="1"/>
</dbReference>
<dbReference type="Gene3D" id="1.10.8.1040">
    <property type="match status" value="1"/>
</dbReference>
<dbReference type="InterPro" id="IPR050245">
    <property type="entry name" value="PrsA_foldase"/>
</dbReference>
<feature type="signal peptide" evidence="9">
    <location>
        <begin position="1"/>
        <end position="24"/>
    </location>
</feature>
<keyword evidence="5 8" id="KW-0697">Rotamase</keyword>
<proteinExistence type="inferred from homology"/>
<evidence type="ECO:0000256" key="9">
    <source>
        <dbReference type="SAM" id="SignalP"/>
    </source>
</evidence>
<evidence type="ECO:0000256" key="2">
    <source>
        <dbReference type="ARBA" id="ARBA00007656"/>
    </source>
</evidence>
<comment type="catalytic activity">
    <reaction evidence="1">
        <text>[protein]-peptidylproline (omega=180) = [protein]-peptidylproline (omega=0)</text>
        <dbReference type="Rhea" id="RHEA:16237"/>
        <dbReference type="Rhea" id="RHEA-COMP:10747"/>
        <dbReference type="Rhea" id="RHEA-COMP:10748"/>
        <dbReference type="ChEBI" id="CHEBI:83833"/>
        <dbReference type="ChEBI" id="CHEBI:83834"/>
        <dbReference type="EC" id="5.2.1.8"/>
    </reaction>
</comment>
<dbReference type="InterPro" id="IPR027304">
    <property type="entry name" value="Trigger_fact/SurA_dom_sf"/>
</dbReference>
<dbReference type="KEGG" id="roy:G3A56_26300"/>
<dbReference type="EMBL" id="CP048637">
    <property type="protein sequence ID" value="QIB41336.1"/>
    <property type="molecule type" value="Genomic_DNA"/>
</dbReference>
<dbReference type="PANTHER" id="PTHR47245">
    <property type="entry name" value="PEPTIDYLPROLYL ISOMERASE"/>
    <property type="match status" value="1"/>
</dbReference>